<evidence type="ECO:0000256" key="5">
    <source>
        <dbReference type="ARBA" id="ARBA00023136"/>
    </source>
</evidence>
<dbReference type="GO" id="GO:0016020">
    <property type="term" value="C:membrane"/>
    <property type="evidence" value="ECO:0007669"/>
    <property type="project" value="UniProtKB-SubCell"/>
</dbReference>
<dbReference type="PIRSF" id="PIRSF005859">
    <property type="entry name" value="PBR"/>
    <property type="match status" value="1"/>
</dbReference>
<feature type="transmembrane region" description="Helical" evidence="6">
    <location>
        <begin position="96"/>
        <end position="120"/>
    </location>
</feature>
<accession>A0A839E637</accession>
<keyword evidence="3 6" id="KW-0812">Transmembrane</keyword>
<feature type="transmembrane region" description="Helical" evidence="6">
    <location>
        <begin position="63"/>
        <end position="84"/>
    </location>
</feature>
<feature type="transmembrane region" description="Helical" evidence="6">
    <location>
        <begin position="158"/>
        <end position="178"/>
    </location>
</feature>
<comment type="subcellular location">
    <subcellularLocation>
        <location evidence="1">Membrane</location>
        <topology evidence="1">Multi-pass membrane protein</topology>
    </subcellularLocation>
</comment>
<evidence type="ECO:0000313" key="7">
    <source>
        <dbReference type="EMBL" id="MBA8846776.1"/>
    </source>
</evidence>
<dbReference type="InterPro" id="IPR004307">
    <property type="entry name" value="TspO_MBR"/>
</dbReference>
<keyword evidence="8" id="KW-1185">Reference proteome</keyword>
<evidence type="ECO:0000256" key="3">
    <source>
        <dbReference type="ARBA" id="ARBA00022692"/>
    </source>
</evidence>
<feature type="transmembrane region" description="Helical" evidence="6">
    <location>
        <begin position="21"/>
        <end position="43"/>
    </location>
</feature>
<dbReference type="PANTHER" id="PTHR10057:SF0">
    <property type="entry name" value="TRANSLOCATOR PROTEIN"/>
    <property type="match status" value="1"/>
</dbReference>
<evidence type="ECO:0000256" key="2">
    <source>
        <dbReference type="ARBA" id="ARBA00007524"/>
    </source>
</evidence>
<dbReference type="Gene3D" id="1.20.1260.100">
    <property type="entry name" value="TspO/MBR protein"/>
    <property type="match status" value="1"/>
</dbReference>
<dbReference type="GO" id="GO:0033013">
    <property type="term" value="P:tetrapyrrole metabolic process"/>
    <property type="evidence" value="ECO:0007669"/>
    <property type="project" value="UniProtKB-ARBA"/>
</dbReference>
<gene>
    <name evidence="7" type="ORF">FHX53_000340</name>
</gene>
<organism evidence="7 8">
    <name type="scientific">Microcella alkalica</name>
    <dbReference type="NCBI Taxonomy" id="355930"/>
    <lineage>
        <taxon>Bacteria</taxon>
        <taxon>Bacillati</taxon>
        <taxon>Actinomycetota</taxon>
        <taxon>Actinomycetes</taxon>
        <taxon>Micrococcales</taxon>
        <taxon>Microbacteriaceae</taxon>
        <taxon>Microcella</taxon>
    </lineage>
</organism>
<proteinExistence type="inferred from homology"/>
<dbReference type="FunFam" id="1.20.1260.100:FF:000001">
    <property type="entry name" value="translocator protein 2"/>
    <property type="match status" value="1"/>
</dbReference>
<dbReference type="RefSeq" id="WP_220476072.1">
    <property type="nucleotide sequence ID" value="NZ_BAAAOV010000002.1"/>
</dbReference>
<comment type="similarity">
    <text evidence="2">Belongs to the TspO/BZRP family.</text>
</comment>
<name>A0A839E637_9MICO</name>
<dbReference type="Proteomes" id="UP000585905">
    <property type="component" value="Unassembled WGS sequence"/>
</dbReference>
<keyword evidence="5 6" id="KW-0472">Membrane</keyword>
<dbReference type="PANTHER" id="PTHR10057">
    <property type="entry name" value="PERIPHERAL-TYPE BENZODIAZEPINE RECEPTOR"/>
    <property type="match status" value="1"/>
</dbReference>
<dbReference type="AlphaFoldDB" id="A0A839E637"/>
<dbReference type="EMBL" id="JACGWX010000001">
    <property type="protein sequence ID" value="MBA8846776.1"/>
    <property type="molecule type" value="Genomic_DNA"/>
</dbReference>
<protein>
    <submittedName>
        <fullName evidence="7">Tryptophan-rich sensory protein</fullName>
    </submittedName>
</protein>
<sequence length="179" mass="19086">MTDMRTATTTHIADRSGLRSGLALLGFLSLSLLIGLVGSLISQPAIDGWYADAAKPMWTPPNAVFGPVWTVLYGAMSIAAWLVWRRPASPERTRALTVYGVQLALNAIWTPAFFGLGSLIGGPGLWIALAIIVALDFAVLASIIRFGDVSRTAAVLMVPYWLWVLYATTLNAAIAVLAG</sequence>
<keyword evidence="4 6" id="KW-1133">Transmembrane helix</keyword>
<dbReference type="CDD" id="cd15904">
    <property type="entry name" value="TSPO_MBR"/>
    <property type="match status" value="1"/>
</dbReference>
<evidence type="ECO:0000313" key="8">
    <source>
        <dbReference type="Proteomes" id="UP000585905"/>
    </source>
</evidence>
<reference evidence="7 8" key="1">
    <citation type="submission" date="2020-07" db="EMBL/GenBank/DDBJ databases">
        <title>Sequencing the genomes of 1000 actinobacteria strains.</title>
        <authorList>
            <person name="Klenk H.-P."/>
        </authorList>
    </citation>
    <scope>NUCLEOTIDE SEQUENCE [LARGE SCALE GENOMIC DNA]</scope>
    <source>
        <strain evidence="7 8">DSM 19663</strain>
    </source>
</reference>
<feature type="transmembrane region" description="Helical" evidence="6">
    <location>
        <begin position="126"/>
        <end position="146"/>
    </location>
</feature>
<evidence type="ECO:0000256" key="4">
    <source>
        <dbReference type="ARBA" id="ARBA00022989"/>
    </source>
</evidence>
<evidence type="ECO:0000256" key="1">
    <source>
        <dbReference type="ARBA" id="ARBA00004141"/>
    </source>
</evidence>
<comment type="caution">
    <text evidence="7">The sequence shown here is derived from an EMBL/GenBank/DDBJ whole genome shotgun (WGS) entry which is preliminary data.</text>
</comment>
<evidence type="ECO:0000256" key="6">
    <source>
        <dbReference type="SAM" id="Phobius"/>
    </source>
</evidence>
<dbReference type="InterPro" id="IPR038330">
    <property type="entry name" value="TspO/MBR-related_sf"/>
</dbReference>
<dbReference type="Pfam" id="PF03073">
    <property type="entry name" value="TspO_MBR"/>
    <property type="match status" value="1"/>
</dbReference>